<protein>
    <submittedName>
        <fullName evidence="3">Uncharacterized protein</fullName>
    </submittedName>
</protein>
<evidence type="ECO:0000313" key="3">
    <source>
        <dbReference type="EMBL" id="CAF4510874.1"/>
    </source>
</evidence>
<accession>A0A820W1Z2</accession>
<dbReference type="AlphaFoldDB" id="A0A820W1Z2"/>
<feature type="compositionally biased region" description="Pro residues" evidence="1">
    <location>
        <begin position="563"/>
        <end position="664"/>
    </location>
</feature>
<dbReference type="EMBL" id="CAJOBQ010000098">
    <property type="protein sequence ID" value="CAF4254926.1"/>
    <property type="molecule type" value="Genomic_DNA"/>
</dbReference>
<feature type="region of interest" description="Disordered" evidence="1">
    <location>
        <begin position="98"/>
        <end position="134"/>
    </location>
</feature>
<feature type="compositionally biased region" description="Low complexity" evidence="1">
    <location>
        <begin position="104"/>
        <end position="115"/>
    </location>
</feature>
<dbReference type="Proteomes" id="UP000663862">
    <property type="component" value="Unassembled WGS sequence"/>
</dbReference>
<organism evidence="3 4">
    <name type="scientific">Rotaria socialis</name>
    <dbReference type="NCBI Taxonomy" id="392032"/>
    <lineage>
        <taxon>Eukaryota</taxon>
        <taxon>Metazoa</taxon>
        <taxon>Spiralia</taxon>
        <taxon>Gnathifera</taxon>
        <taxon>Rotifera</taxon>
        <taxon>Eurotatoria</taxon>
        <taxon>Bdelloidea</taxon>
        <taxon>Philodinida</taxon>
        <taxon>Philodinidae</taxon>
        <taxon>Rotaria</taxon>
    </lineage>
</organism>
<sequence>MSLKDVSNDRLMIDWLRQAGHGHLLDERIQNTNFISSPPSASIPFGQTTSSSNYPPQTTSLFSVSPPFNTGFPGAPPMNTINRTAPILQTDFNPTARYDGAATLSPSPLPIGSSSFGQHQDSSHFNSPSPAQLLAPNRNERQLDVDIENMKRDPNTRIVQRPPQEDIVYKQRVFVRYLQPPTPPVGGTIIVREKQPPAPAPDPPIARKYHSRLLNTSIGFCLGYQTCSTCTSNSTTSYDSRGTTVIDKLVPPGPKPARQVIIEQYPPLPPKPQDVIIERWLPVQPRTRRILYERLPPSNQPATRPIIVQYGPPQVRVKREVVVTPGVSQLPYQQVAGQTDINQILNQLGGNQPLSSLLSPSSLGAYNPYSTIQPNYSSLGQPQSNIVIMQNGQPSTLPSSSYGVPLTCVCTPNKNVGLGAYGSGVSTTPVVGQSPGQTMVYNIPENVPVDNILRQLGIDPYSIQRSGGSPFPDSHNALANVWNAASHANPSYPINPNSAVSHVWNAAAHNTDFNRPASPSSGRAWEKIDQYLHKQDALDAVRSVWNHAAHPNAQPSQSNYPPLNYPPPNYPPPSSNYPPPSSSYPPPNYPPPSSNYPPPSPSYSPPPASYPPPPRSYPPPNYSPSSYPPPPSSSYPPPPSSSYPPPPSSSYPPPPSSSYPPPQPGGAGGAGSSVLSRLFGGGR</sequence>
<feature type="compositionally biased region" description="Polar residues" evidence="1">
    <location>
        <begin position="45"/>
        <end position="62"/>
    </location>
</feature>
<evidence type="ECO:0000313" key="4">
    <source>
        <dbReference type="Proteomes" id="UP000663851"/>
    </source>
</evidence>
<evidence type="ECO:0000313" key="2">
    <source>
        <dbReference type="EMBL" id="CAF4254926.1"/>
    </source>
</evidence>
<feature type="region of interest" description="Disordered" evidence="1">
    <location>
        <begin position="43"/>
        <end position="62"/>
    </location>
</feature>
<reference evidence="3" key="1">
    <citation type="submission" date="2021-02" db="EMBL/GenBank/DDBJ databases">
        <authorList>
            <person name="Nowell W R."/>
        </authorList>
    </citation>
    <scope>NUCLEOTIDE SEQUENCE</scope>
</reference>
<dbReference type="Proteomes" id="UP000663851">
    <property type="component" value="Unassembled WGS sequence"/>
</dbReference>
<name>A0A820W1Z2_9BILA</name>
<feature type="region of interest" description="Disordered" evidence="1">
    <location>
        <begin position="550"/>
        <end position="683"/>
    </location>
</feature>
<proteinExistence type="predicted"/>
<evidence type="ECO:0000256" key="1">
    <source>
        <dbReference type="SAM" id="MobiDB-lite"/>
    </source>
</evidence>
<gene>
    <name evidence="3" type="ORF">HFQ381_LOCUS28463</name>
    <name evidence="2" type="ORF">TSG867_LOCUS3323</name>
</gene>
<comment type="caution">
    <text evidence="3">The sequence shown here is derived from an EMBL/GenBank/DDBJ whole genome shotgun (WGS) entry which is preliminary data.</text>
</comment>
<feature type="compositionally biased region" description="Polar residues" evidence="1">
    <location>
        <begin position="116"/>
        <end position="130"/>
    </location>
</feature>
<dbReference type="EMBL" id="CAJOBO010004059">
    <property type="protein sequence ID" value="CAF4510874.1"/>
    <property type="molecule type" value="Genomic_DNA"/>
</dbReference>